<dbReference type="KEGG" id="mpau:ZMTM_16040"/>
<evidence type="ECO:0000256" key="2">
    <source>
        <dbReference type="ARBA" id="ARBA00022692"/>
    </source>
</evidence>
<gene>
    <name evidence="7" type="ORF">ZMTM_16040</name>
</gene>
<accession>A0A8D5JLZ4</accession>
<dbReference type="Proteomes" id="UP000826722">
    <property type="component" value="Chromosome"/>
</dbReference>
<name>A0A8D5JLZ4_9PROT</name>
<evidence type="ECO:0000256" key="4">
    <source>
        <dbReference type="ARBA" id="ARBA00023136"/>
    </source>
</evidence>
<dbReference type="GO" id="GO:0008324">
    <property type="term" value="F:monoatomic cation transmembrane transporter activity"/>
    <property type="evidence" value="ECO:0007669"/>
    <property type="project" value="InterPro"/>
</dbReference>
<evidence type="ECO:0000313" key="8">
    <source>
        <dbReference type="Proteomes" id="UP000826722"/>
    </source>
</evidence>
<evidence type="ECO:0000256" key="5">
    <source>
        <dbReference type="SAM" id="Phobius"/>
    </source>
</evidence>
<evidence type="ECO:0000256" key="3">
    <source>
        <dbReference type="ARBA" id="ARBA00022989"/>
    </source>
</evidence>
<keyword evidence="4 5" id="KW-0472">Membrane</keyword>
<dbReference type="AlphaFoldDB" id="A0A8D5JLZ4"/>
<feature type="transmembrane region" description="Helical" evidence="5">
    <location>
        <begin position="183"/>
        <end position="201"/>
    </location>
</feature>
<feature type="transmembrane region" description="Helical" evidence="5">
    <location>
        <begin position="110"/>
        <end position="129"/>
    </location>
</feature>
<keyword evidence="3 5" id="KW-1133">Transmembrane helix</keyword>
<dbReference type="Pfam" id="PF01545">
    <property type="entry name" value="Cation_efflux"/>
    <property type="match status" value="1"/>
</dbReference>
<evidence type="ECO:0000256" key="1">
    <source>
        <dbReference type="ARBA" id="ARBA00004141"/>
    </source>
</evidence>
<feature type="transmembrane region" description="Helical" evidence="5">
    <location>
        <begin position="85"/>
        <end position="103"/>
    </location>
</feature>
<keyword evidence="8" id="KW-1185">Reference proteome</keyword>
<reference evidence="7" key="1">
    <citation type="journal article" date="2021" name="Arch. Microbiol.">
        <title>Methyloradius palustris gen. nov., sp. nov., a methanol-oxidizing bacterium isolated from snow.</title>
        <authorList>
            <person name="Miyadera T."/>
            <person name="Kojima H."/>
            <person name="Fukui M."/>
        </authorList>
    </citation>
    <scope>NUCLEOTIDE SEQUENCE</scope>
    <source>
        <strain evidence="7">Zm11</strain>
    </source>
</reference>
<evidence type="ECO:0000259" key="6">
    <source>
        <dbReference type="Pfam" id="PF01545"/>
    </source>
</evidence>
<feature type="transmembrane region" description="Helical" evidence="5">
    <location>
        <begin position="51"/>
        <end position="73"/>
    </location>
</feature>
<dbReference type="Gene3D" id="1.20.1510.10">
    <property type="entry name" value="Cation efflux protein transmembrane domain"/>
    <property type="match status" value="1"/>
</dbReference>
<feature type="transmembrane region" description="Helical" evidence="5">
    <location>
        <begin position="141"/>
        <end position="162"/>
    </location>
</feature>
<dbReference type="InterPro" id="IPR058533">
    <property type="entry name" value="Cation_efflux_TM"/>
</dbReference>
<dbReference type="SUPFAM" id="SSF161111">
    <property type="entry name" value="Cation efflux protein transmembrane domain-like"/>
    <property type="match status" value="1"/>
</dbReference>
<dbReference type="GO" id="GO:0016020">
    <property type="term" value="C:membrane"/>
    <property type="evidence" value="ECO:0007669"/>
    <property type="project" value="UniProtKB-SubCell"/>
</dbReference>
<protein>
    <submittedName>
        <fullName evidence="7">Cobalt transporter</fullName>
    </submittedName>
</protein>
<keyword evidence="2 5" id="KW-0812">Transmembrane</keyword>
<dbReference type="InterPro" id="IPR027469">
    <property type="entry name" value="Cation_efflux_TMD_sf"/>
</dbReference>
<sequence>MKLRHMRLPPQDYPPRISFNIVHELSTSDKAYEINMTLPAVENMDHALRKVVILVALANLAYFFVEFAVARNIGSVSLLADSIDFLEDASVNFLIAIAIGWSIKNRARVGMVLAAILLVPALALLWTAWQKFNAPSAPEPWLLSMTGFGALIVNVSCAFVLARFRHHSGSLTRAAFLSARNDAYANIAIISAGLITLSWNSGWPDLIVGLGIAFMNADAAKEIWEAAREEHQLETQLPKA</sequence>
<evidence type="ECO:0000313" key="7">
    <source>
        <dbReference type="EMBL" id="BCM25345.1"/>
    </source>
</evidence>
<comment type="subcellular location">
    <subcellularLocation>
        <location evidence="1">Membrane</location>
        <topology evidence="1">Multi-pass membrane protein</topology>
    </subcellularLocation>
</comment>
<dbReference type="EMBL" id="AP024110">
    <property type="protein sequence ID" value="BCM25345.1"/>
    <property type="molecule type" value="Genomic_DNA"/>
</dbReference>
<feature type="domain" description="Cation efflux protein transmembrane" evidence="6">
    <location>
        <begin position="52"/>
        <end position="219"/>
    </location>
</feature>
<organism evidence="7 8">
    <name type="scientific">Methyloradius palustris</name>
    <dbReference type="NCBI Taxonomy" id="2778876"/>
    <lineage>
        <taxon>Bacteria</taxon>
        <taxon>Pseudomonadati</taxon>
        <taxon>Pseudomonadota</taxon>
        <taxon>Betaproteobacteria</taxon>
        <taxon>Nitrosomonadales</taxon>
        <taxon>Methylophilaceae</taxon>
        <taxon>Methyloradius</taxon>
    </lineage>
</organism>
<proteinExistence type="predicted"/>